<organism evidence="1 2">
    <name type="scientific">Novosphingobium aureum</name>
    <dbReference type="NCBI Taxonomy" id="2792964"/>
    <lineage>
        <taxon>Bacteria</taxon>
        <taxon>Pseudomonadati</taxon>
        <taxon>Pseudomonadota</taxon>
        <taxon>Alphaproteobacteria</taxon>
        <taxon>Sphingomonadales</taxon>
        <taxon>Sphingomonadaceae</taxon>
        <taxon>Novosphingobium</taxon>
    </lineage>
</organism>
<dbReference type="AlphaFoldDB" id="A0A931HCH6"/>
<evidence type="ECO:0008006" key="3">
    <source>
        <dbReference type="Google" id="ProtNLM"/>
    </source>
</evidence>
<sequence length="123" mass="13770">MSRIRDIKRKARRDRHKELSVAAYYFPVAGAASRPCTVRTWLRVDEMTTGTDPDGGASMANSEERVRFHLPEFAAPLRRGALVSIAAGEGYRIDHLYPVDDEFQTARVVRLSPADMQSLPVPV</sequence>
<dbReference type="Proteomes" id="UP000617634">
    <property type="component" value="Unassembled WGS sequence"/>
</dbReference>
<gene>
    <name evidence="1" type="ORF">I5E68_09955</name>
</gene>
<name>A0A931HCH6_9SPHN</name>
<dbReference type="RefSeq" id="WP_197163371.1">
    <property type="nucleotide sequence ID" value="NZ_JADZGI010000001.1"/>
</dbReference>
<comment type="caution">
    <text evidence="1">The sequence shown here is derived from an EMBL/GenBank/DDBJ whole genome shotgun (WGS) entry which is preliminary data.</text>
</comment>
<reference evidence="1" key="1">
    <citation type="submission" date="2020-11" db="EMBL/GenBank/DDBJ databases">
        <title>Novosphingobium aureum sp. nov., a marine bacterium isolated from sediment of a salt flat.</title>
        <authorList>
            <person name="Yoo Y."/>
            <person name="Kim J.-J."/>
        </authorList>
    </citation>
    <scope>NUCLEOTIDE SEQUENCE</scope>
    <source>
        <strain evidence="1">YJ-S2-02</strain>
    </source>
</reference>
<evidence type="ECO:0000313" key="1">
    <source>
        <dbReference type="EMBL" id="MBH0113269.1"/>
    </source>
</evidence>
<keyword evidence="2" id="KW-1185">Reference proteome</keyword>
<accession>A0A931HCH6</accession>
<proteinExistence type="predicted"/>
<dbReference type="EMBL" id="JADZGI010000001">
    <property type="protein sequence ID" value="MBH0113269.1"/>
    <property type="molecule type" value="Genomic_DNA"/>
</dbReference>
<protein>
    <recommendedName>
        <fullName evidence="3">Head-tail adaptor protein</fullName>
    </recommendedName>
</protein>
<evidence type="ECO:0000313" key="2">
    <source>
        <dbReference type="Proteomes" id="UP000617634"/>
    </source>
</evidence>